<organism evidence="2 3">
    <name type="scientific">Streptomyces tardus</name>
    <dbReference type="NCBI Taxonomy" id="2780544"/>
    <lineage>
        <taxon>Bacteria</taxon>
        <taxon>Bacillati</taxon>
        <taxon>Actinomycetota</taxon>
        <taxon>Actinomycetes</taxon>
        <taxon>Kitasatosporales</taxon>
        <taxon>Streptomycetaceae</taxon>
        <taxon>Streptomyces</taxon>
    </lineage>
</organism>
<dbReference type="SUPFAM" id="SSF64288">
    <property type="entry name" value="Chorismate lyase-like"/>
    <property type="match status" value="1"/>
</dbReference>
<dbReference type="SMART" id="SM00866">
    <property type="entry name" value="UTRA"/>
    <property type="match status" value="1"/>
</dbReference>
<dbReference type="InterPro" id="IPR011663">
    <property type="entry name" value="UTRA"/>
</dbReference>
<dbReference type="RefSeq" id="WP_211042861.1">
    <property type="nucleotide sequence ID" value="NZ_JAELVF020000001.1"/>
</dbReference>
<evidence type="ECO:0000313" key="3">
    <source>
        <dbReference type="Proteomes" id="UP000694501"/>
    </source>
</evidence>
<feature type="domain" description="UbiC transcription regulator-associated" evidence="1">
    <location>
        <begin position="28"/>
        <end position="169"/>
    </location>
</feature>
<gene>
    <name evidence="2" type="ORF">JGS22_008090</name>
</gene>
<sequence length="177" mass="18467">MSGQDWVSSSTLYVGPGGGDVWAAEAGSRGGRGTQHIVRAGEVTAPDAVASMLAVEPGASVVVRRRLMYLDEVPCELTDSHYPLAIAAGTPLSEPAKIRGGANALLAKLGHVGARVREDVCASAADAAEREALALPGDAVVLRLARTTYDGDGRAVQADLITMPAEGRRLRHELETR</sequence>
<keyword evidence="3" id="KW-1185">Reference proteome</keyword>
<comment type="caution">
    <text evidence="2">The sequence shown here is derived from an EMBL/GenBank/DDBJ whole genome shotgun (WGS) entry which is preliminary data.</text>
</comment>
<dbReference type="Gene3D" id="3.40.1410.10">
    <property type="entry name" value="Chorismate lyase-like"/>
    <property type="match status" value="1"/>
</dbReference>
<name>A0A949JCY4_9ACTN</name>
<dbReference type="GO" id="GO:0003677">
    <property type="term" value="F:DNA binding"/>
    <property type="evidence" value="ECO:0007669"/>
    <property type="project" value="InterPro"/>
</dbReference>
<dbReference type="Proteomes" id="UP000694501">
    <property type="component" value="Unassembled WGS sequence"/>
</dbReference>
<evidence type="ECO:0000259" key="1">
    <source>
        <dbReference type="SMART" id="SM00866"/>
    </source>
</evidence>
<evidence type="ECO:0000313" key="2">
    <source>
        <dbReference type="EMBL" id="MBU7597581.1"/>
    </source>
</evidence>
<dbReference type="InterPro" id="IPR028978">
    <property type="entry name" value="Chorismate_lyase_/UTRA_dom_sf"/>
</dbReference>
<dbReference type="GO" id="GO:0045892">
    <property type="term" value="P:negative regulation of DNA-templated transcription"/>
    <property type="evidence" value="ECO:0007669"/>
    <property type="project" value="TreeGrafter"/>
</dbReference>
<protein>
    <submittedName>
        <fullName evidence="2">UTRA domain-containing protein</fullName>
    </submittedName>
</protein>
<dbReference type="Pfam" id="PF07702">
    <property type="entry name" value="UTRA"/>
    <property type="match status" value="1"/>
</dbReference>
<accession>A0A949JCY4</accession>
<dbReference type="EMBL" id="JAELVF020000001">
    <property type="protein sequence ID" value="MBU7597581.1"/>
    <property type="molecule type" value="Genomic_DNA"/>
</dbReference>
<reference evidence="2" key="1">
    <citation type="submission" date="2021-06" db="EMBL/GenBank/DDBJ databases">
        <title>Sequencing of actinobacteria type strains.</title>
        <authorList>
            <person name="Nguyen G.-S."/>
            <person name="Wentzel A."/>
        </authorList>
    </citation>
    <scope>NUCLEOTIDE SEQUENCE</scope>
    <source>
        <strain evidence="2">P38-E01</strain>
    </source>
</reference>
<dbReference type="PANTHER" id="PTHR44846:SF17">
    <property type="entry name" value="GNTR-FAMILY TRANSCRIPTIONAL REGULATOR"/>
    <property type="match status" value="1"/>
</dbReference>
<dbReference type="InterPro" id="IPR050679">
    <property type="entry name" value="Bact_HTH_transcr_reg"/>
</dbReference>
<dbReference type="PANTHER" id="PTHR44846">
    <property type="entry name" value="MANNOSYL-D-GLYCERATE TRANSPORT/METABOLISM SYSTEM REPRESSOR MNGR-RELATED"/>
    <property type="match status" value="1"/>
</dbReference>
<dbReference type="AlphaFoldDB" id="A0A949JCY4"/>
<proteinExistence type="predicted"/>